<sequence>MKPKYDDIKRLFGDLDDHTIAEIEASGATMNELEEVVAYLAQETDVMADLRRSLSGRALAIYDLLRSQDARWDEPG</sequence>
<reference evidence="1" key="1">
    <citation type="submission" date="2022-07" db="EMBL/GenBank/DDBJ databases">
        <authorList>
            <person name="Otstavnykh N."/>
            <person name="Isaeva M."/>
            <person name="Bystritskaya E."/>
        </authorList>
    </citation>
    <scope>NUCLEOTIDE SEQUENCE</scope>
    <source>
        <strain evidence="1">KCTC 52189</strain>
    </source>
</reference>
<evidence type="ECO:0000313" key="1">
    <source>
        <dbReference type="EMBL" id="MDQ2089898.1"/>
    </source>
</evidence>
<dbReference type="EMBL" id="JANHAX010000002">
    <property type="protein sequence ID" value="MDQ2089898.1"/>
    <property type="molecule type" value="Genomic_DNA"/>
</dbReference>
<dbReference type="Proteomes" id="UP001226762">
    <property type="component" value="Unassembled WGS sequence"/>
</dbReference>
<organism evidence="1 2">
    <name type="scientific">Marimonas arenosa</name>
    <dbReference type="NCBI Taxonomy" id="1795305"/>
    <lineage>
        <taxon>Bacteria</taxon>
        <taxon>Pseudomonadati</taxon>
        <taxon>Pseudomonadota</taxon>
        <taxon>Alphaproteobacteria</taxon>
        <taxon>Rhodobacterales</taxon>
        <taxon>Paracoccaceae</taxon>
        <taxon>Marimonas</taxon>
    </lineage>
</organism>
<gene>
    <name evidence="1" type="ORF">NO357_08325</name>
</gene>
<evidence type="ECO:0000313" key="2">
    <source>
        <dbReference type="Proteomes" id="UP001226762"/>
    </source>
</evidence>
<comment type="caution">
    <text evidence="1">The sequence shown here is derived from an EMBL/GenBank/DDBJ whole genome shotgun (WGS) entry which is preliminary data.</text>
</comment>
<keyword evidence="2" id="KW-1185">Reference proteome</keyword>
<proteinExistence type="predicted"/>
<protein>
    <submittedName>
        <fullName evidence="1">Uncharacterized protein</fullName>
    </submittedName>
</protein>
<name>A0AAE4B3B9_9RHOB</name>
<dbReference type="AlphaFoldDB" id="A0AAE4B3B9"/>
<accession>A0AAE4B3B9</accession>
<dbReference type="RefSeq" id="WP_306735167.1">
    <property type="nucleotide sequence ID" value="NZ_JANHAX010000002.1"/>
</dbReference>
<reference evidence="1" key="2">
    <citation type="submission" date="2023-02" db="EMBL/GenBank/DDBJ databases">
        <title>'Rhodoalgimonas zhirmunskyi' gen. nov., isolated from a red alga.</title>
        <authorList>
            <person name="Nedashkovskaya O.I."/>
            <person name="Otstavnykh N.Y."/>
            <person name="Bystritskaya E.P."/>
            <person name="Balabanova L.A."/>
            <person name="Isaeva M.P."/>
        </authorList>
    </citation>
    <scope>NUCLEOTIDE SEQUENCE</scope>
    <source>
        <strain evidence="1">KCTC 52189</strain>
    </source>
</reference>